<evidence type="ECO:0000313" key="11">
    <source>
        <dbReference type="Proteomes" id="UP001165190"/>
    </source>
</evidence>
<dbReference type="PANTHER" id="PTHR36766">
    <property type="entry name" value="PLANT BROAD-SPECTRUM MILDEW RESISTANCE PROTEIN RPW8"/>
    <property type="match status" value="1"/>
</dbReference>
<dbReference type="FunFam" id="3.40.50.300:FF:001091">
    <property type="entry name" value="Probable disease resistance protein At1g61300"/>
    <property type="match status" value="1"/>
</dbReference>
<dbReference type="Gene3D" id="1.10.8.430">
    <property type="entry name" value="Helical domain of apoptotic protease-activating factors"/>
    <property type="match status" value="1"/>
</dbReference>
<dbReference type="Pfam" id="PF18052">
    <property type="entry name" value="Rx_N"/>
    <property type="match status" value="1"/>
</dbReference>
<dbReference type="InterPro" id="IPR032675">
    <property type="entry name" value="LRR_dom_sf"/>
</dbReference>
<keyword evidence="5" id="KW-0067">ATP-binding</keyword>
<dbReference type="SUPFAM" id="SSF52058">
    <property type="entry name" value="L domain-like"/>
    <property type="match status" value="1"/>
</dbReference>
<keyword evidence="4" id="KW-0611">Plant defense</keyword>
<keyword evidence="11" id="KW-1185">Reference proteome</keyword>
<evidence type="ECO:0000256" key="4">
    <source>
        <dbReference type="ARBA" id="ARBA00022821"/>
    </source>
</evidence>
<evidence type="ECO:0000256" key="1">
    <source>
        <dbReference type="ARBA" id="ARBA00022614"/>
    </source>
</evidence>
<dbReference type="Gene3D" id="3.40.50.300">
    <property type="entry name" value="P-loop containing nucleotide triphosphate hydrolases"/>
    <property type="match status" value="1"/>
</dbReference>
<evidence type="ECO:0000259" key="8">
    <source>
        <dbReference type="Pfam" id="PF23559"/>
    </source>
</evidence>
<evidence type="ECO:0000256" key="3">
    <source>
        <dbReference type="ARBA" id="ARBA00022741"/>
    </source>
</evidence>
<evidence type="ECO:0000256" key="2">
    <source>
        <dbReference type="ARBA" id="ARBA00022737"/>
    </source>
</evidence>
<dbReference type="OrthoDB" id="5279713at2759"/>
<dbReference type="EMBL" id="BSYR01000014">
    <property type="protein sequence ID" value="GMI78040.1"/>
    <property type="molecule type" value="Genomic_DNA"/>
</dbReference>
<feature type="domain" description="NB-ARC" evidence="6">
    <location>
        <begin position="194"/>
        <end position="353"/>
    </location>
</feature>
<name>A0A9W7HLG6_HIBTR</name>
<sequence>MAKSIVSAVLEKLGSLLMMPEEIKQNVELALALEEEIGKLTVHFQDIQSVLQDAESKQVKDGNVRNWLKKLKDVAYDVDDVLDEWKSAKLKPQLEKEEKEAENFPLFKKIRRSISSFTFQTVQYYNIASKIKHISQQLDCIANEKDRYKFGLEKEVEESRRLITASFIDEEEVYGRFEETAVLVNMLVGENSSGGSRLNVISIVGMGGVGKTTLAQLVYNRNDVECHFDKRIWICVSDPFDEIRIAKEILEAFKGESPKLVGKDNILQEIRSHVLGKKLLLVLDDVWTEDETKWEQLKNSLKYCSHGSRILITTRKEKVAIIMGTTPSNLLLLHTLSQEECWSLLSHRAFRGRTREESENLEDIGREIAGKCQGLPLAANILGGLLRFKSTREQWQSVLDSEIWDIEEAERDLFPPLSLSYYELPLALKQCISYCAVFPKDMALSKDELIKLWMAQDYLKGVRGEQMEIVGEEYFDELKMRSFFQLFKRDELDSDIVKYKMHDLIHDFLQVLMETECLMIVSNGFEELEVDLSCERAHHATLIRKEATPTEPNIYHLKKLRSLLIDSSYHDTSSLSPYLPKLFDQLTCLRTLNLTNSLFGNSIEELPDEIGNLVHLRYLNLKNNRKLKELPESLCELCNLQTLNLKWCDSLEELPSGIGKIINLRHLENERTDLSLMAMPKGIGRLTNLQTLSVFVATDSSNASTLGDLQNLMHLRGHLKISGLGAVCDVAEAKKAELQKKEGLRTLILEFTISKGSMSKRLRRRNDKVLLEALQPPPCLEKLEIWCYCSRTISPNWMMGLTKLRHASLGSCLHLDSLPPLGKLPSLESLYIGEMRQVKEVGVEFLGVEREETSALPSSSESPSSSTIAFPNLKHLEFFDLKEWEDWMSLTIGEEEHISVMPQLCSLTIGSCPKLRELPSYILQNTSLKQLDISQSPILSGRCRKETGQDWLEISHIPSIIIDGLCSQVNSSSVEEFGVLQLQPIHSSSISSKDFLKAFTQN</sequence>
<dbReference type="Pfam" id="PF23559">
    <property type="entry name" value="WHD_DRP"/>
    <property type="match status" value="1"/>
</dbReference>
<evidence type="ECO:0008006" key="12">
    <source>
        <dbReference type="Google" id="ProtNLM"/>
    </source>
</evidence>
<dbReference type="InterPro" id="IPR038005">
    <property type="entry name" value="RX-like_CC"/>
</dbReference>
<dbReference type="Gene3D" id="1.20.5.4130">
    <property type="match status" value="1"/>
</dbReference>
<comment type="caution">
    <text evidence="10">The sequence shown here is derived from an EMBL/GenBank/DDBJ whole genome shotgun (WGS) entry which is preliminary data.</text>
</comment>
<organism evidence="10 11">
    <name type="scientific">Hibiscus trionum</name>
    <name type="common">Flower of an hour</name>
    <dbReference type="NCBI Taxonomy" id="183268"/>
    <lineage>
        <taxon>Eukaryota</taxon>
        <taxon>Viridiplantae</taxon>
        <taxon>Streptophyta</taxon>
        <taxon>Embryophyta</taxon>
        <taxon>Tracheophyta</taxon>
        <taxon>Spermatophyta</taxon>
        <taxon>Magnoliopsida</taxon>
        <taxon>eudicotyledons</taxon>
        <taxon>Gunneridae</taxon>
        <taxon>Pentapetalae</taxon>
        <taxon>rosids</taxon>
        <taxon>malvids</taxon>
        <taxon>Malvales</taxon>
        <taxon>Malvaceae</taxon>
        <taxon>Malvoideae</taxon>
        <taxon>Hibiscus</taxon>
    </lineage>
</organism>
<keyword evidence="2" id="KW-0677">Repeat</keyword>
<keyword evidence="3" id="KW-0547">Nucleotide-binding</keyword>
<dbReference type="Proteomes" id="UP001165190">
    <property type="component" value="Unassembled WGS sequence"/>
</dbReference>
<evidence type="ECO:0000313" key="10">
    <source>
        <dbReference type="EMBL" id="GMI78040.1"/>
    </source>
</evidence>
<dbReference type="InterPro" id="IPR002182">
    <property type="entry name" value="NB-ARC"/>
</dbReference>
<dbReference type="GO" id="GO:0006952">
    <property type="term" value="P:defense response"/>
    <property type="evidence" value="ECO:0007669"/>
    <property type="project" value="UniProtKB-KW"/>
</dbReference>
<dbReference type="CDD" id="cd14798">
    <property type="entry name" value="RX-CC_like"/>
    <property type="match status" value="1"/>
</dbReference>
<dbReference type="InterPro" id="IPR058922">
    <property type="entry name" value="WHD_DRP"/>
</dbReference>
<protein>
    <recommendedName>
        <fullName evidence="12">Disease resistance protein RGA3</fullName>
    </recommendedName>
</protein>
<dbReference type="GO" id="GO:0051707">
    <property type="term" value="P:response to other organism"/>
    <property type="evidence" value="ECO:0007669"/>
    <property type="project" value="UniProtKB-ARBA"/>
</dbReference>
<dbReference type="InterPro" id="IPR041118">
    <property type="entry name" value="Rx_N"/>
</dbReference>
<dbReference type="InterPro" id="IPR042197">
    <property type="entry name" value="Apaf_helical"/>
</dbReference>
<keyword evidence="1" id="KW-0433">Leucine-rich repeat</keyword>
<evidence type="ECO:0000259" key="6">
    <source>
        <dbReference type="Pfam" id="PF00931"/>
    </source>
</evidence>
<feature type="domain" description="R13L1/DRL21-like LRR repeat region" evidence="9">
    <location>
        <begin position="706"/>
        <end position="835"/>
    </location>
</feature>
<dbReference type="InterPro" id="IPR027417">
    <property type="entry name" value="P-loop_NTPase"/>
</dbReference>
<dbReference type="Gene3D" id="1.10.10.10">
    <property type="entry name" value="Winged helix-like DNA-binding domain superfamily/Winged helix DNA-binding domain"/>
    <property type="match status" value="1"/>
</dbReference>
<dbReference type="Pfam" id="PF00931">
    <property type="entry name" value="NB-ARC"/>
    <property type="match status" value="1"/>
</dbReference>
<reference evidence="10" key="1">
    <citation type="submission" date="2023-05" db="EMBL/GenBank/DDBJ databases">
        <title>Genome and transcriptome analyses reveal genes involved in the formation of fine ridges on petal epidermal cells in Hibiscus trionum.</title>
        <authorList>
            <person name="Koshimizu S."/>
            <person name="Masuda S."/>
            <person name="Ishii T."/>
            <person name="Shirasu K."/>
            <person name="Hoshino A."/>
            <person name="Arita M."/>
        </authorList>
    </citation>
    <scope>NUCLEOTIDE SEQUENCE</scope>
    <source>
        <strain evidence="10">Hamamatsu line</strain>
    </source>
</reference>
<dbReference type="Pfam" id="PF25019">
    <property type="entry name" value="LRR_R13L1-DRL21"/>
    <property type="match status" value="1"/>
</dbReference>
<proteinExistence type="predicted"/>
<feature type="domain" description="Disease resistance N-terminal" evidence="7">
    <location>
        <begin position="5"/>
        <end position="94"/>
    </location>
</feature>
<evidence type="ECO:0000259" key="9">
    <source>
        <dbReference type="Pfam" id="PF25019"/>
    </source>
</evidence>
<dbReference type="Gene3D" id="3.80.10.10">
    <property type="entry name" value="Ribonuclease Inhibitor"/>
    <property type="match status" value="1"/>
</dbReference>
<dbReference type="GO" id="GO:0005524">
    <property type="term" value="F:ATP binding"/>
    <property type="evidence" value="ECO:0007669"/>
    <property type="project" value="UniProtKB-KW"/>
</dbReference>
<gene>
    <name evidence="10" type="ORF">HRI_001473300</name>
</gene>
<evidence type="ECO:0000259" key="7">
    <source>
        <dbReference type="Pfam" id="PF18052"/>
    </source>
</evidence>
<accession>A0A9W7HLG6</accession>
<dbReference type="GO" id="GO:0043531">
    <property type="term" value="F:ADP binding"/>
    <property type="evidence" value="ECO:0007669"/>
    <property type="project" value="InterPro"/>
</dbReference>
<dbReference type="InterPro" id="IPR036388">
    <property type="entry name" value="WH-like_DNA-bd_sf"/>
</dbReference>
<dbReference type="InterPro" id="IPR056789">
    <property type="entry name" value="LRR_R13L1-DRL21"/>
</dbReference>
<dbReference type="PANTHER" id="PTHR36766:SF45">
    <property type="entry name" value="NB-ARC DOMAIN-CONTAINING PROTEIN"/>
    <property type="match status" value="1"/>
</dbReference>
<feature type="domain" description="Disease resistance protein winged helix" evidence="8">
    <location>
        <begin position="437"/>
        <end position="508"/>
    </location>
</feature>
<evidence type="ECO:0000256" key="5">
    <source>
        <dbReference type="ARBA" id="ARBA00022840"/>
    </source>
</evidence>
<dbReference type="SUPFAM" id="SSF52540">
    <property type="entry name" value="P-loop containing nucleoside triphosphate hydrolases"/>
    <property type="match status" value="1"/>
</dbReference>
<dbReference type="PRINTS" id="PR00364">
    <property type="entry name" value="DISEASERSIST"/>
</dbReference>
<dbReference type="AlphaFoldDB" id="A0A9W7HLG6"/>